<dbReference type="KEGG" id="dpl:KGM_210345"/>
<evidence type="ECO:0000313" key="1">
    <source>
        <dbReference type="EMBL" id="OWR50531.1"/>
    </source>
</evidence>
<dbReference type="AlphaFoldDB" id="A0A212F9X1"/>
<organism evidence="1 2">
    <name type="scientific">Danaus plexippus plexippus</name>
    <dbReference type="NCBI Taxonomy" id="278856"/>
    <lineage>
        <taxon>Eukaryota</taxon>
        <taxon>Metazoa</taxon>
        <taxon>Ecdysozoa</taxon>
        <taxon>Arthropoda</taxon>
        <taxon>Hexapoda</taxon>
        <taxon>Insecta</taxon>
        <taxon>Pterygota</taxon>
        <taxon>Neoptera</taxon>
        <taxon>Endopterygota</taxon>
        <taxon>Lepidoptera</taxon>
        <taxon>Glossata</taxon>
        <taxon>Ditrysia</taxon>
        <taxon>Papilionoidea</taxon>
        <taxon>Nymphalidae</taxon>
        <taxon>Danainae</taxon>
        <taxon>Danaini</taxon>
        <taxon>Danaina</taxon>
        <taxon>Danaus</taxon>
        <taxon>Danaus</taxon>
    </lineage>
</organism>
<keyword evidence="2" id="KW-1185">Reference proteome</keyword>
<sequence>MASKAVTLENLNPNIIKLEYAVRGPLVIRAGEIEKELEKSVSGALSPLFTDTTTKREYECNDHGQCDDSY</sequence>
<gene>
    <name evidence="1" type="ORF">KGM_210345</name>
</gene>
<dbReference type="Proteomes" id="UP000007151">
    <property type="component" value="Unassembled WGS sequence"/>
</dbReference>
<evidence type="ECO:0000313" key="2">
    <source>
        <dbReference type="Proteomes" id="UP000007151"/>
    </source>
</evidence>
<accession>A0A212F9X1</accession>
<protein>
    <submittedName>
        <fullName evidence="1">Uncharacterized protein</fullName>
    </submittedName>
</protein>
<reference evidence="1 2" key="1">
    <citation type="journal article" date="2011" name="Cell">
        <title>The monarch butterfly genome yields insights into long-distance migration.</title>
        <authorList>
            <person name="Zhan S."/>
            <person name="Merlin C."/>
            <person name="Boore J.L."/>
            <person name="Reppert S.M."/>
        </authorList>
    </citation>
    <scope>NUCLEOTIDE SEQUENCE [LARGE SCALE GENOMIC DNA]</scope>
    <source>
        <strain evidence="1">F-2</strain>
    </source>
</reference>
<dbReference type="Gene3D" id="3.90.1150.10">
    <property type="entry name" value="Aspartate Aminotransferase, domain 1"/>
    <property type="match status" value="1"/>
</dbReference>
<dbReference type="InterPro" id="IPR015422">
    <property type="entry name" value="PyrdxlP-dep_Trfase_small"/>
</dbReference>
<dbReference type="EMBL" id="AGBW02009553">
    <property type="protein sequence ID" value="OWR50531.1"/>
    <property type="molecule type" value="Genomic_DNA"/>
</dbReference>
<name>A0A212F9X1_DANPL</name>
<dbReference type="STRING" id="278856.A0A212F9X1"/>
<dbReference type="InParanoid" id="A0A212F9X1"/>
<proteinExistence type="predicted"/>
<comment type="caution">
    <text evidence="1">The sequence shown here is derived from an EMBL/GenBank/DDBJ whole genome shotgun (WGS) entry which is preliminary data.</text>
</comment>